<dbReference type="SUPFAM" id="SSF53448">
    <property type="entry name" value="Nucleotide-diphospho-sugar transferases"/>
    <property type="match status" value="1"/>
</dbReference>
<evidence type="ECO:0000259" key="3">
    <source>
        <dbReference type="Pfam" id="PF19087"/>
    </source>
</evidence>
<feature type="domain" description="DUF5776" evidence="3">
    <location>
        <begin position="556"/>
        <end position="622"/>
    </location>
</feature>
<proteinExistence type="inferred from homology"/>
<dbReference type="Pfam" id="PF00535">
    <property type="entry name" value="Glycos_transf_2"/>
    <property type="match status" value="1"/>
</dbReference>
<gene>
    <name evidence="4" type="ORF">ACFFLE_10795</name>
</gene>
<dbReference type="Gene3D" id="3.90.550.10">
    <property type="entry name" value="Spore Coat Polysaccharide Biosynthesis Protein SpsA, Chain A"/>
    <property type="match status" value="1"/>
</dbReference>
<feature type="domain" description="Glycosyltransferase 2-like" evidence="2">
    <location>
        <begin position="6"/>
        <end position="135"/>
    </location>
</feature>
<dbReference type="GO" id="GO:0016757">
    <property type="term" value="F:glycosyltransferase activity"/>
    <property type="evidence" value="ECO:0007669"/>
    <property type="project" value="UniProtKB-KW"/>
</dbReference>
<dbReference type="PANTHER" id="PTHR22916">
    <property type="entry name" value="GLYCOSYLTRANSFERASE"/>
    <property type="match status" value="1"/>
</dbReference>
<organism evidence="4 5">
    <name type="scientific">Salinicoccus siamensis</name>
    <dbReference type="NCBI Taxonomy" id="381830"/>
    <lineage>
        <taxon>Bacteria</taxon>
        <taxon>Bacillati</taxon>
        <taxon>Bacillota</taxon>
        <taxon>Bacilli</taxon>
        <taxon>Bacillales</taxon>
        <taxon>Staphylococcaceae</taxon>
        <taxon>Salinicoccus</taxon>
    </lineage>
</organism>
<comment type="similarity">
    <text evidence="1">Belongs to the glycosyltransferase 2 family.</text>
</comment>
<keyword evidence="4" id="KW-0808">Transferase</keyword>
<dbReference type="Pfam" id="PF19087">
    <property type="entry name" value="DUF5776"/>
    <property type="match status" value="2"/>
</dbReference>
<accession>A0ABV5Z615</accession>
<dbReference type="InterPro" id="IPR029044">
    <property type="entry name" value="Nucleotide-diphossugar_trans"/>
</dbReference>
<name>A0ABV5Z615_9STAP</name>
<dbReference type="InterPro" id="IPR001173">
    <property type="entry name" value="Glyco_trans_2-like"/>
</dbReference>
<dbReference type="EMBL" id="JBHMAH010000031">
    <property type="protein sequence ID" value="MFB9861554.1"/>
    <property type="molecule type" value="Genomic_DNA"/>
</dbReference>
<sequence length="626" mass="72117">MEKLISIVVPVYNKAKYLHQCLDSLINLDIDKETLEVICVDDLSSDGSLEIMNDYSREYDFIKVIPLEENSGSPSRPRNIGFEEAKGKYLALLDADDWLDSKGFPKLLLQMEENGADIGFGQSYKHTNKNITKLGAFTSYKKENQLVPYEIDKIFRAVGPPGKIFKRSIVIDNNIKFEHMAFGEDKLFFTELISKCENASMTNEAVYHVNRHAENVSLVRGTSILEKAAINLTLLRKIMKLEIPQSAKKSILSRMVEVDFMRRFFHTKTFLASLEKDKYYKIFGEVVQTFSENGLNIEDYIEIDKFKNIYRLFNTNKANLEEYLEYLVVEGHKSFYVENGVVHQRFPSKFSGLNDVTAECFAVYGGTHYLNGDFYEIIHFYKEPQVDINGVYMSKISDESKQQSIKYKIEDNKIYIRTNDLKFNEDAGINLRIAYDGFKSILVNSSLPNASETYQQKRQNFKVEFKQRSEKSLLPADSYISVLPQYIVAVKDINTYLDEDFKNISPKRFKAGTRISIDDTVKSQRGTPRLKTKEGYIISANKKLVKELTDDLIGGYVFEVPKEVKIIRKCKLYESVSFKTDPLRTLEPGEIMKVNDIVYTKKLTPRLVVGENIYMTANLDYVEAIY</sequence>
<dbReference type="EC" id="2.4.-.-" evidence="4"/>
<reference evidence="4 5" key="1">
    <citation type="submission" date="2024-09" db="EMBL/GenBank/DDBJ databases">
        <authorList>
            <person name="Sun Q."/>
            <person name="Mori K."/>
        </authorList>
    </citation>
    <scope>NUCLEOTIDE SEQUENCE [LARGE SCALE GENOMIC DNA]</scope>
    <source>
        <strain evidence="4 5">JCM 12822</strain>
    </source>
</reference>
<evidence type="ECO:0000313" key="5">
    <source>
        <dbReference type="Proteomes" id="UP001589740"/>
    </source>
</evidence>
<dbReference type="Proteomes" id="UP001589740">
    <property type="component" value="Unassembled WGS sequence"/>
</dbReference>
<comment type="caution">
    <text evidence="4">The sequence shown here is derived from an EMBL/GenBank/DDBJ whole genome shotgun (WGS) entry which is preliminary data.</text>
</comment>
<evidence type="ECO:0000256" key="1">
    <source>
        <dbReference type="ARBA" id="ARBA00006739"/>
    </source>
</evidence>
<dbReference type="PANTHER" id="PTHR22916:SF3">
    <property type="entry name" value="UDP-GLCNAC:BETAGAL BETA-1,3-N-ACETYLGLUCOSAMINYLTRANSFERASE-LIKE PROTEIN 1"/>
    <property type="match status" value="1"/>
</dbReference>
<evidence type="ECO:0000259" key="2">
    <source>
        <dbReference type="Pfam" id="PF00535"/>
    </source>
</evidence>
<dbReference type="RefSeq" id="WP_380572055.1">
    <property type="nucleotide sequence ID" value="NZ_JBHMAH010000031.1"/>
</dbReference>
<keyword evidence="4" id="KW-0328">Glycosyltransferase</keyword>
<evidence type="ECO:0000313" key="4">
    <source>
        <dbReference type="EMBL" id="MFB9861554.1"/>
    </source>
</evidence>
<keyword evidence="5" id="KW-1185">Reference proteome</keyword>
<dbReference type="CDD" id="cd00761">
    <property type="entry name" value="Glyco_tranf_GTA_type"/>
    <property type="match status" value="1"/>
</dbReference>
<feature type="domain" description="DUF5776" evidence="3">
    <location>
        <begin position="479"/>
        <end position="545"/>
    </location>
</feature>
<dbReference type="InterPro" id="IPR044081">
    <property type="entry name" value="DUF5776"/>
</dbReference>
<protein>
    <submittedName>
        <fullName evidence="4">Glycosyltransferase</fullName>
        <ecNumber evidence="4">2.4.-.-</ecNumber>
    </submittedName>
</protein>